<name>A0A8J3SE55_9ACTN</name>
<keyword evidence="3" id="KW-1185">Reference proteome</keyword>
<dbReference type="AlphaFoldDB" id="A0A8J3SE55"/>
<reference evidence="2 3" key="1">
    <citation type="submission" date="2021-01" db="EMBL/GenBank/DDBJ databases">
        <title>Whole genome shotgun sequence of Planobispora siamensis NBRC 107568.</title>
        <authorList>
            <person name="Komaki H."/>
            <person name="Tamura T."/>
        </authorList>
    </citation>
    <scope>NUCLEOTIDE SEQUENCE [LARGE SCALE GENOMIC DNA]</scope>
    <source>
        <strain evidence="2 3">NBRC 107568</strain>
    </source>
</reference>
<protein>
    <submittedName>
        <fullName evidence="2">Uncharacterized protein</fullName>
    </submittedName>
</protein>
<dbReference type="Proteomes" id="UP000619788">
    <property type="component" value="Unassembled WGS sequence"/>
</dbReference>
<feature type="compositionally biased region" description="Basic and acidic residues" evidence="1">
    <location>
        <begin position="12"/>
        <end position="25"/>
    </location>
</feature>
<evidence type="ECO:0000256" key="1">
    <source>
        <dbReference type="SAM" id="MobiDB-lite"/>
    </source>
</evidence>
<proteinExistence type="predicted"/>
<feature type="compositionally biased region" description="Gly residues" evidence="1">
    <location>
        <begin position="46"/>
        <end position="58"/>
    </location>
</feature>
<feature type="region of interest" description="Disordered" evidence="1">
    <location>
        <begin position="39"/>
        <end position="67"/>
    </location>
</feature>
<sequence length="67" mass="6856">MAAHISAQRIVRPAENHRTSDRPQEAKILSACAGSPYAENARVRGGDAGGGGEGGEGGDIVDVPDTR</sequence>
<evidence type="ECO:0000313" key="2">
    <source>
        <dbReference type="EMBL" id="GIH91197.1"/>
    </source>
</evidence>
<gene>
    <name evidence="2" type="ORF">Psi01_18270</name>
</gene>
<feature type="region of interest" description="Disordered" evidence="1">
    <location>
        <begin position="1"/>
        <end position="25"/>
    </location>
</feature>
<evidence type="ECO:0000313" key="3">
    <source>
        <dbReference type="Proteomes" id="UP000619788"/>
    </source>
</evidence>
<dbReference type="EMBL" id="BOOJ01000018">
    <property type="protein sequence ID" value="GIH91197.1"/>
    <property type="molecule type" value="Genomic_DNA"/>
</dbReference>
<comment type="caution">
    <text evidence="2">The sequence shown here is derived from an EMBL/GenBank/DDBJ whole genome shotgun (WGS) entry which is preliminary data.</text>
</comment>
<organism evidence="2 3">
    <name type="scientific">Planobispora siamensis</name>
    <dbReference type="NCBI Taxonomy" id="936338"/>
    <lineage>
        <taxon>Bacteria</taxon>
        <taxon>Bacillati</taxon>
        <taxon>Actinomycetota</taxon>
        <taxon>Actinomycetes</taxon>
        <taxon>Streptosporangiales</taxon>
        <taxon>Streptosporangiaceae</taxon>
        <taxon>Planobispora</taxon>
    </lineage>
</organism>
<accession>A0A8J3SE55</accession>